<evidence type="ECO:0000256" key="1">
    <source>
        <dbReference type="ARBA" id="ARBA00004413"/>
    </source>
</evidence>
<comment type="caution">
    <text evidence="12">The sequence shown here is derived from an EMBL/GenBank/DDBJ whole genome shotgun (WGS) entry which is preliminary data.</text>
</comment>
<gene>
    <name evidence="12" type="ORF">ACFPKY_14240</name>
</gene>
<dbReference type="Proteomes" id="UP001595956">
    <property type="component" value="Unassembled WGS sequence"/>
</dbReference>
<evidence type="ECO:0000313" key="12">
    <source>
        <dbReference type="EMBL" id="MFC5494273.1"/>
    </source>
</evidence>
<dbReference type="InterPro" id="IPR053716">
    <property type="entry name" value="Flag_assembly_chemotaxis_eff"/>
</dbReference>
<keyword evidence="8" id="KW-0653">Protein transport</keyword>
<evidence type="ECO:0000256" key="4">
    <source>
        <dbReference type="ARBA" id="ARBA00022448"/>
    </source>
</evidence>
<reference evidence="13" key="1">
    <citation type="journal article" date="2019" name="Int. J. Syst. Evol. Microbiol.">
        <title>The Global Catalogue of Microorganisms (GCM) 10K type strain sequencing project: providing services to taxonomists for standard genome sequencing and annotation.</title>
        <authorList>
            <consortium name="The Broad Institute Genomics Platform"/>
            <consortium name="The Broad Institute Genome Sequencing Center for Infectious Disease"/>
            <person name="Wu L."/>
            <person name="Ma J."/>
        </authorList>
    </citation>
    <scope>NUCLEOTIDE SEQUENCE [LARGE SCALE GENOMIC DNA]</scope>
    <source>
        <strain evidence="13">KACC 13778</strain>
    </source>
</reference>
<name>A0ABW0N4S0_9ACTN</name>
<evidence type="ECO:0000256" key="11">
    <source>
        <dbReference type="SAM" id="Coils"/>
    </source>
</evidence>
<keyword evidence="4" id="KW-0813">Transport</keyword>
<comment type="subcellular location">
    <subcellularLocation>
        <location evidence="1">Cell membrane</location>
        <topology evidence="1">Peripheral membrane protein</topology>
        <orientation evidence="1">Cytoplasmic side</orientation>
    </subcellularLocation>
</comment>
<dbReference type="EMBL" id="JBHSMD010000004">
    <property type="protein sequence ID" value="MFC5494273.1"/>
    <property type="molecule type" value="Genomic_DNA"/>
</dbReference>
<organism evidence="12 13">
    <name type="scientific">Nocardioides caricicola</name>
    <dbReference type="NCBI Taxonomy" id="634770"/>
    <lineage>
        <taxon>Bacteria</taxon>
        <taxon>Bacillati</taxon>
        <taxon>Actinomycetota</taxon>
        <taxon>Actinomycetes</taxon>
        <taxon>Propionibacteriales</taxon>
        <taxon>Nocardioidaceae</taxon>
        <taxon>Nocardioides</taxon>
    </lineage>
</organism>
<evidence type="ECO:0000256" key="9">
    <source>
        <dbReference type="ARBA" id="ARBA00023136"/>
    </source>
</evidence>
<keyword evidence="12" id="KW-0282">Flagellum</keyword>
<keyword evidence="10" id="KW-1006">Bacterial flagellum protein export</keyword>
<keyword evidence="6" id="KW-0145">Chemotaxis</keyword>
<dbReference type="RefSeq" id="WP_345180244.1">
    <property type="nucleotide sequence ID" value="NZ_BAABFQ010000007.1"/>
</dbReference>
<accession>A0ABW0N4S0</accession>
<keyword evidence="12" id="KW-0966">Cell projection</keyword>
<comment type="similarity">
    <text evidence="2">Belongs to the FliJ family.</text>
</comment>
<evidence type="ECO:0000313" key="13">
    <source>
        <dbReference type="Proteomes" id="UP001595956"/>
    </source>
</evidence>
<sequence>MRERDSRIGLAAALGEERAVLDRIAELERQLREVSTAGTTDVASFQASQHHREALGEALVAARVELESAQALTLLARNRWIEDRSRLAAVESLVARRVAAALEERRRREDREQDEVGTDLWRRAQTELEASA</sequence>
<protein>
    <recommendedName>
        <fullName evidence="3">Flagellar FliJ protein</fullName>
    </recommendedName>
</protein>
<dbReference type="Pfam" id="PF02050">
    <property type="entry name" value="FliJ"/>
    <property type="match status" value="1"/>
</dbReference>
<keyword evidence="7" id="KW-1005">Bacterial flagellum biogenesis</keyword>
<keyword evidence="12" id="KW-0969">Cilium</keyword>
<evidence type="ECO:0000256" key="5">
    <source>
        <dbReference type="ARBA" id="ARBA00022475"/>
    </source>
</evidence>
<keyword evidence="11" id="KW-0175">Coiled coil</keyword>
<evidence type="ECO:0000256" key="10">
    <source>
        <dbReference type="ARBA" id="ARBA00023225"/>
    </source>
</evidence>
<evidence type="ECO:0000256" key="6">
    <source>
        <dbReference type="ARBA" id="ARBA00022500"/>
    </source>
</evidence>
<evidence type="ECO:0000256" key="8">
    <source>
        <dbReference type="ARBA" id="ARBA00022927"/>
    </source>
</evidence>
<proteinExistence type="inferred from homology"/>
<keyword evidence="13" id="KW-1185">Reference proteome</keyword>
<evidence type="ECO:0000256" key="2">
    <source>
        <dbReference type="ARBA" id="ARBA00010004"/>
    </source>
</evidence>
<feature type="coiled-coil region" evidence="11">
    <location>
        <begin position="10"/>
        <end position="37"/>
    </location>
</feature>
<evidence type="ECO:0000256" key="3">
    <source>
        <dbReference type="ARBA" id="ARBA00020392"/>
    </source>
</evidence>
<dbReference type="Gene3D" id="1.10.287.1700">
    <property type="match status" value="1"/>
</dbReference>
<evidence type="ECO:0000256" key="7">
    <source>
        <dbReference type="ARBA" id="ARBA00022795"/>
    </source>
</evidence>
<keyword evidence="5" id="KW-1003">Cell membrane</keyword>
<keyword evidence="9" id="KW-0472">Membrane</keyword>
<dbReference type="InterPro" id="IPR012823">
    <property type="entry name" value="Flagell_FliJ"/>
</dbReference>